<keyword evidence="2" id="KW-0472">Membrane</keyword>
<dbReference type="Proteomes" id="UP000015105">
    <property type="component" value="Chromosome 1D"/>
</dbReference>
<evidence type="ECO:0000256" key="1">
    <source>
        <dbReference type="SAM" id="MobiDB-lite"/>
    </source>
</evidence>
<dbReference type="AlphaFoldDB" id="A0A452ZYZ3"/>
<keyword evidence="4" id="KW-1185">Reference proteome</keyword>
<organism evidence="3 4">
    <name type="scientific">Aegilops tauschii subsp. strangulata</name>
    <name type="common">Goatgrass</name>
    <dbReference type="NCBI Taxonomy" id="200361"/>
    <lineage>
        <taxon>Eukaryota</taxon>
        <taxon>Viridiplantae</taxon>
        <taxon>Streptophyta</taxon>
        <taxon>Embryophyta</taxon>
        <taxon>Tracheophyta</taxon>
        <taxon>Spermatophyta</taxon>
        <taxon>Magnoliopsida</taxon>
        <taxon>Liliopsida</taxon>
        <taxon>Poales</taxon>
        <taxon>Poaceae</taxon>
        <taxon>BOP clade</taxon>
        <taxon>Pooideae</taxon>
        <taxon>Triticodae</taxon>
        <taxon>Triticeae</taxon>
        <taxon>Triticinae</taxon>
        <taxon>Aegilops</taxon>
    </lineage>
</organism>
<dbReference type="EnsemblPlants" id="AET1Gv20979400.5">
    <property type="protein sequence ID" value="AET1Gv20979400.5"/>
    <property type="gene ID" value="AET1Gv20979400"/>
</dbReference>
<protein>
    <submittedName>
        <fullName evidence="3">Uncharacterized protein</fullName>
    </submittedName>
</protein>
<keyword evidence="2" id="KW-0812">Transmembrane</keyword>
<evidence type="ECO:0000313" key="3">
    <source>
        <dbReference type="EnsemblPlants" id="AET1Gv20979400.5"/>
    </source>
</evidence>
<reference evidence="3" key="3">
    <citation type="journal article" date="2017" name="Nature">
        <title>Genome sequence of the progenitor of the wheat D genome Aegilops tauschii.</title>
        <authorList>
            <person name="Luo M.C."/>
            <person name="Gu Y.Q."/>
            <person name="Puiu D."/>
            <person name="Wang H."/>
            <person name="Twardziok S.O."/>
            <person name="Deal K.R."/>
            <person name="Huo N."/>
            <person name="Zhu T."/>
            <person name="Wang L."/>
            <person name="Wang Y."/>
            <person name="McGuire P.E."/>
            <person name="Liu S."/>
            <person name="Long H."/>
            <person name="Ramasamy R.K."/>
            <person name="Rodriguez J.C."/>
            <person name="Van S.L."/>
            <person name="Yuan L."/>
            <person name="Wang Z."/>
            <person name="Xia Z."/>
            <person name="Xiao L."/>
            <person name="Anderson O.D."/>
            <person name="Ouyang S."/>
            <person name="Liang Y."/>
            <person name="Zimin A.V."/>
            <person name="Pertea G."/>
            <person name="Qi P."/>
            <person name="Bennetzen J.L."/>
            <person name="Dai X."/>
            <person name="Dawson M.W."/>
            <person name="Muller H.G."/>
            <person name="Kugler K."/>
            <person name="Rivarola-Duarte L."/>
            <person name="Spannagl M."/>
            <person name="Mayer K.F.X."/>
            <person name="Lu F.H."/>
            <person name="Bevan M.W."/>
            <person name="Leroy P."/>
            <person name="Li P."/>
            <person name="You F.M."/>
            <person name="Sun Q."/>
            <person name="Liu Z."/>
            <person name="Lyons E."/>
            <person name="Wicker T."/>
            <person name="Salzberg S.L."/>
            <person name="Devos K.M."/>
            <person name="Dvorak J."/>
        </authorList>
    </citation>
    <scope>NUCLEOTIDE SEQUENCE [LARGE SCALE GENOMIC DNA]</scope>
    <source>
        <strain evidence="3">cv. AL8/78</strain>
    </source>
</reference>
<feature type="transmembrane region" description="Helical" evidence="2">
    <location>
        <begin position="25"/>
        <end position="44"/>
    </location>
</feature>
<name>A0A452ZYZ3_AEGTS</name>
<dbReference type="Gramene" id="AET1Gv20979400.5">
    <property type="protein sequence ID" value="AET1Gv20979400.5"/>
    <property type="gene ID" value="AET1Gv20979400"/>
</dbReference>
<accession>A0A452ZYZ3</accession>
<reference evidence="3" key="4">
    <citation type="submission" date="2019-03" db="UniProtKB">
        <authorList>
            <consortium name="EnsemblPlants"/>
        </authorList>
    </citation>
    <scope>IDENTIFICATION</scope>
</reference>
<evidence type="ECO:0000256" key="2">
    <source>
        <dbReference type="SAM" id="Phobius"/>
    </source>
</evidence>
<sequence>PLEAQMAYSPSSRIGDVACAGRLRFLFACFFMLLPLIFIPPRLLELPSSSPRVSSAPGDPRRLPPNRLASRSPPGDAEAPVRRHSAGTAPLRAHSVGGDAAGSGAPPPARLLGRRRRRSSSRGEGPLPPCPPPSLNLQRVVCPVAPGRTVR</sequence>
<feature type="compositionally biased region" description="Low complexity" evidence="1">
    <location>
        <begin position="48"/>
        <end position="57"/>
    </location>
</feature>
<keyword evidence="2" id="KW-1133">Transmembrane helix</keyword>
<evidence type="ECO:0000313" key="4">
    <source>
        <dbReference type="Proteomes" id="UP000015105"/>
    </source>
</evidence>
<proteinExistence type="predicted"/>
<feature type="region of interest" description="Disordered" evidence="1">
    <location>
        <begin position="48"/>
        <end position="137"/>
    </location>
</feature>
<reference evidence="4" key="2">
    <citation type="journal article" date="2017" name="Nat. Plants">
        <title>The Aegilops tauschii genome reveals multiple impacts of transposons.</title>
        <authorList>
            <person name="Zhao G."/>
            <person name="Zou C."/>
            <person name="Li K."/>
            <person name="Wang K."/>
            <person name="Li T."/>
            <person name="Gao L."/>
            <person name="Zhang X."/>
            <person name="Wang H."/>
            <person name="Yang Z."/>
            <person name="Liu X."/>
            <person name="Jiang W."/>
            <person name="Mao L."/>
            <person name="Kong X."/>
            <person name="Jiao Y."/>
            <person name="Jia J."/>
        </authorList>
    </citation>
    <scope>NUCLEOTIDE SEQUENCE [LARGE SCALE GENOMIC DNA]</scope>
    <source>
        <strain evidence="4">cv. AL8/78</strain>
    </source>
</reference>
<reference evidence="3" key="5">
    <citation type="journal article" date="2021" name="G3 (Bethesda)">
        <title>Aegilops tauschii genome assembly Aet v5.0 features greater sequence contiguity and improved annotation.</title>
        <authorList>
            <person name="Wang L."/>
            <person name="Zhu T."/>
            <person name="Rodriguez J.C."/>
            <person name="Deal K.R."/>
            <person name="Dubcovsky J."/>
            <person name="McGuire P.E."/>
            <person name="Lux T."/>
            <person name="Spannagl M."/>
            <person name="Mayer K.F.X."/>
            <person name="Baldrich P."/>
            <person name="Meyers B.C."/>
            <person name="Huo N."/>
            <person name="Gu Y.Q."/>
            <person name="Zhou H."/>
            <person name="Devos K.M."/>
            <person name="Bennetzen J.L."/>
            <person name="Unver T."/>
            <person name="Budak H."/>
            <person name="Gulick P.J."/>
            <person name="Galiba G."/>
            <person name="Kalapos B."/>
            <person name="Nelson D.R."/>
            <person name="Li P."/>
            <person name="You F.M."/>
            <person name="Luo M.C."/>
            <person name="Dvorak J."/>
        </authorList>
    </citation>
    <scope>NUCLEOTIDE SEQUENCE [LARGE SCALE GENOMIC DNA]</scope>
    <source>
        <strain evidence="3">cv. AL8/78</strain>
    </source>
</reference>
<reference evidence="4" key="1">
    <citation type="journal article" date="2014" name="Science">
        <title>Ancient hybridizations among the ancestral genomes of bread wheat.</title>
        <authorList>
            <consortium name="International Wheat Genome Sequencing Consortium,"/>
            <person name="Marcussen T."/>
            <person name="Sandve S.R."/>
            <person name="Heier L."/>
            <person name="Spannagl M."/>
            <person name="Pfeifer M."/>
            <person name="Jakobsen K.S."/>
            <person name="Wulff B.B."/>
            <person name="Steuernagel B."/>
            <person name="Mayer K.F."/>
            <person name="Olsen O.A."/>
        </authorList>
    </citation>
    <scope>NUCLEOTIDE SEQUENCE [LARGE SCALE GENOMIC DNA]</scope>
    <source>
        <strain evidence="4">cv. AL8/78</strain>
    </source>
</reference>